<name>A0A2N5ZA74_MUIH1</name>
<evidence type="ECO:0000313" key="1">
    <source>
        <dbReference type="EMBL" id="PLX15568.1"/>
    </source>
</evidence>
<evidence type="ECO:0000313" key="2">
    <source>
        <dbReference type="Proteomes" id="UP000234857"/>
    </source>
</evidence>
<sequence>MVFFLLESVLSFLSFFSDRSRSNKCLENNKKMIYCLGDSFTYGAGVASENSYPMQLNKRLSKKGYRVFNFGVLGGNTSDALKKLKQEIKEKGKPDIVTLMINEANTWNFDGSKKMSSSALSILKRFLNRFRTVRVFTLLEKYYFQKKNGIEEKYSSKASREDPVYLDKMKIINRNRYDSLFFDLKEKSCDIKEVKESIRFDKVVNKKDKLSALYYNIYYGDINSIIPLDENELENTPIDEIIARAIKAIYVKDLNTAFRNMEFLVNNADIRKEFYAISYYLFKEKDRREFLYEKGKEKVDIKGSLRENTKSLKNNIITLFDKYSNPIAYQDYIFRFIQSFSKDVNEDNDENKDLFILSLYNLLIRSSFSDKKLFNSFSILLNVAVVNITGYKNEYLELIERILGNVYLYENLKDYDCETVFKVTDKIIGSLKKESLNDKTLSSIYKYRFLNTENITNLKISFDYFFRLKEQDQIFNFNGIVVSNDTMDKVYEFLKEKPYLYKRTENKQVLSDVSHFFSEVGERLFLDYKYDKGLEMFHHAIKAADLSSMSKWEKAFLLVKRNGFKQILDKEDDSDIEEAINSIFESFNEIGNKDLKKFYMAESISRLKNQKKKDEYLQKMIKYLDKDENKDVFDDVERWVVDDVSNIIKICKINDIRLIMLGYPNFDNYLLRDLSKKNDLEYIDLFSFFQSLFKRNGIRPYILGDSHLSELGNRKVAELLEKEITR</sequence>
<proteinExistence type="predicted"/>
<dbReference type="InterPro" id="IPR001087">
    <property type="entry name" value="GDSL"/>
</dbReference>
<dbReference type="Pfam" id="PF00657">
    <property type="entry name" value="Lipase_GDSL"/>
    <property type="match status" value="1"/>
</dbReference>
<dbReference type="Proteomes" id="UP000234857">
    <property type="component" value="Unassembled WGS sequence"/>
</dbReference>
<comment type="caution">
    <text evidence="1">The sequence shown here is derived from an EMBL/GenBank/DDBJ whole genome shotgun (WGS) entry which is preliminary data.</text>
</comment>
<dbReference type="SUPFAM" id="SSF52266">
    <property type="entry name" value="SGNH hydrolase"/>
    <property type="match status" value="2"/>
</dbReference>
<evidence type="ECO:0008006" key="3">
    <source>
        <dbReference type="Google" id="ProtNLM"/>
    </source>
</evidence>
<dbReference type="AlphaFoldDB" id="A0A2N5ZA74"/>
<dbReference type="Gene3D" id="3.40.50.1110">
    <property type="entry name" value="SGNH hydrolase"/>
    <property type="match status" value="2"/>
</dbReference>
<organism evidence="1 2">
    <name type="scientific">Muiribacterium halophilum</name>
    <dbReference type="NCBI Taxonomy" id="2053465"/>
    <lineage>
        <taxon>Bacteria</taxon>
        <taxon>Candidatus Muiribacteriota</taxon>
        <taxon>Candidatus Muiribacteriia</taxon>
        <taxon>Candidatus Muiribacteriales</taxon>
        <taxon>Candidatus Muiribacteriaceae</taxon>
        <taxon>Candidatus Muiribacterium</taxon>
    </lineage>
</organism>
<dbReference type="EMBL" id="PKTG01000136">
    <property type="protein sequence ID" value="PLX15568.1"/>
    <property type="molecule type" value="Genomic_DNA"/>
</dbReference>
<gene>
    <name evidence="1" type="ORF">C0601_12575</name>
</gene>
<dbReference type="InterPro" id="IPR036514">
    <property type="entry name" value="SGNH_hydro_sf"/>
</dbReference>
<dbReference type="GO" id="GO:0016788">
    <property type="term" value="F:hydrolase activity, acting on ester bonds"/>
    <property type="evidence" value="ECO:0007669"/>
    <property type="project" value="InterPro"/>
</dbReference>
<reference evidence="1 2" key="1">
    <citation type="submission" date="2017-11" db="EMBL/GenBank/DDBJ databases">
        <title>Genome-resolved metagenomics identifies genetic mobility, metabolic interactions, and unexpected diversity in perchlorate-reducing communities.</title>
        <authorList>
            <person name="Barnum T.P."/>
            <person name="Figueroa I.A."/>
            <person name="Carlstrom C.I."/>
            <person name="Lucas L.N."/>
            <person name="Engelbrektson A.L."/>
            <person name="Coates J.D."/>
        </authorList>
    </citation>
    <scope>NUCLEOTIDE SEQUENCE [LARGE SCALE GENOMIC DNA]</scope>
    <source>
        <strain evidence="1">BM706</strain>
    </source>
</reference>
<accession>A0A2N5ZA74</accession>
<protein>
    <recommendedName>
        <fullName evidence="3">SGNH hydrolase-type esterase domain-containing protein</fullName>
    </recommendedName>
</protein>